<evidence type="ECO:0000256" key="4">
    <source>
        <dbReference type="ARBA" id="ARBA00023002"/>
    </source>
</evidence>
<dbReference type="EC" id="1.1.3.46" evidence="9"/>
<dbReference type="InterPro" id="IPR037396">
    <property type="entry name" value="FMN_HAD"/>
</dbReference>
<keyword evidence="4 9" id="KW-0560">Oxidoreductase</keyword>
<accession>A0A9E7C063</accession>
<comment type="similarity">
    <text evidence="5">Belongs to the FMN-dependent alpha-hydroxy acid dehydrogenase family.</text>
</comment>
<evidence type="ECO:0000259" key="8">
    <source>
        <dbReference type="PROSITE" id="PS51349"/>
    </source>
</evidence>
<dbReference type="PROSITE" id="PS51349">
    <property type="entry name" value="FMN_HYDROXY_ACID_DH_2"/>
    <property type="match status" value="1"/>
</dbReference>
<evidence type="ECO:0000256" key="3">
    <source>
        <dbReference type="ARBA" id="ARBA00022643"/>
    </source>
</evidence>
<reference evidence="9" key="1">
    <citation type="journal article" date="2022" name="Int. J. Syst. Evol. Microbiol.">
        <title>Pseudomonas aegrilactucae sp. nov. and Pseudomonas morbosilactucae sp. nov., pathogens causing bacterial rot of lettuce in Japan.</title>
        <authorList>
            <person name="Sawada H."/>
            <person name="Fujikawa T."/>
            <person name="Satou M."/>
        </authorList>
    </citation>
    <scope>NUCLEOTIDE SEQUENCE</scope>
    <source>
        <strain evidence="9">0166_1</strain>
    </source>
</reference>
<feature type="active site" description="Proton acceptor" evidence="6">
    <location>
        <position position="247"/>
    </location>
</feature>
<evidence type="ECO:0000256" key="2">
    <source>
        <dbReference type="ARBA" id="ARBA00022630"/>
    </source>
</evidence>
<dbReference type="KEGG" id="sbae:DSM104329_01681"/>
<evidence type="ECO:0000313" key="10">
    <source>
        <dbReference type="Proteomes" id="UP001162834"/>
    </source>
</evidence>
<dbReference type="InterPro" id="IPR013785">
    <property type="entry name" value="Aldolase_TIM"/>
</dbReference>
<dbReference type="InterPro" id="IPR000262">
    <property type="entry name" value="FMN-dep_DH"/>
</dbReference>
<evidence type="ECO:0000256" key="5">
    <source>
        <dbReference type="ARBA" id="ARBA00024042"/>
    </source>
</evidence>
<dbReference type="PIRSF" id="PIRSF000138">
    <property type="entry name" value="Al-hdrx_acd_dh"/>
    <property type="match status" value="1"/>
</dbReference>
<feature type="binding site" evidence="7">
    <location>
        <position position="247"/>
    </location>
    <ligand>
        <name>glyoxylate</name>
        <dbReference type="ChEBI" id="CHEBI:36655"/>
    </ligand>
</feature>
<dbReference type="InterPro" id="IPR012133">
    <property type="entry name" value="Alpha-hydoxy_acid_DH_FMN"/>
</dbReference>
<dbReference type="SUPFAM" id="SSF51395">
    <property type="entry name" value="FMN-linked oxidoreductases"/>
    <property type="match status" value="1"/>
</dbReference>
<dbReference type="Gene3D" id="3.20.20.70">
    <property type="entry name" value="Aldolase class I"/>
    <property type="match status" value="1"/>
</dbReference>
<organism evidence="9 10">
    <name type="scientific">Capillimicrobium parvum</name>
    <dbReference type="NCBI Taxonomy" id="2884022"/>
    <lineage>
        <taxon>Bacteria</taxon>
        <taxon>Bacillati</taxon>
        <taxon>Actinomycetota</taxon>
        <taxon>Thermoleophilia</taxon>
        <taxon>Solirubrobacterales</taxon>
        <taxon>Capillimicrobiaceae</taxon>
        <taxon>Capillimicrobium</taxon>
    </lineage>
</organism>
<dbReference type="PANTHER" id="PTHR10578">
    <property type="entry name" value="S -2-HYDROXY-ACID OXIDASE-RELATED"/>
    <property type="match status" value="1"/>
</dbReference>
<feature type="binding site" evidence="7">
    <location>
        <position position="160"/>
    </location>
    <ligand>
        <name>FMN</name>
        <dbReference type="ChEBI" id="CHEBI:58210"/>
    </ligand>
</feature>
<proteinExistence type="inferred from homology"/>
<protein>
    <submittedName>
        <fullName evidence="9">4-hydroxymandelate oxidase</fullName>
        <ecNumber evidence="9">1.1.3.46</ecNumber>
    </submittedName>
</protein>
<feature type="binding site" evidence="7">
    <location>
        <begin position="83"/>
        <end position="85"/>
    </location>
    <ligand>
        <name>FMN</name>
        <dbReference type="ChEBI" id="CHEBI:58210"/>
    </ligand>
</feature>
<dbReference type="PROSITE" id="PS00557">
    <property type="entry name" value="FMN_HYDROXY_ACID_DH_1"/>
    <property type="match status" value="1"/>
</dbReference>
<feature type="binding site" evidence="7">
    <location>
        <position position="112"/>
    </location>
    <ligand>
        <name>FMN</name>
        <dbReference type="ChEBI" id="CHEBI:58210"/>
    </ligand>
</feature>
<feature type="binding site" evidence="7">
    <location>
        <begin position="278"/>
        <end position="282"/>
    </location>
    <ligand>
        <name>FMN</name>
        <dbReference type="ChEBI" id="CHEBI:58210"/>
    </ligand>
</feature>
<comment type="cofactor">
    <cofactor evidence="1">
        <name>FMN</name>
        <dbReference type="ChEBI" id="CHEBI:58210"/>
    </cofactor>
</comment>
<keyword evidence="2 7" id="KW-0285">Flavoprotein</keyword>
<feature type="binding site" evidence="7">
    <location>
        <position position="223"/>
    </location>
    <ligand>
        <name>FMN</name>
        <dbReference type="ChEBI" id="CHEBI:58210"/>
    </ligand>
</feature>
<feature type="binding site" evidence="7">
    <location>
        <position position="250"/>
    </location>
    <ligand>
        <name>glyoxylate</name>
        <dbReference type="ChEBI" id="CHEBI:36655"/>
    </ligand>
</feature>
<sequence length="353" mass="36541">MAEVRDAEFLNLHDVEACARDVLDPATFAFLAGGAGDEVTLRRNRAAFERCRLVPRVLVDVGAATTATTVLGRPAAMPVVVAPMGIQRAVHPEGECATARAAAAGGTTLCLSNISTCAPADVAAAGGPWWQQLYSWRDHGLTRGVVEQAEACGAEAIVLTVDSGVVPRRERALRAGFAFPDTLEVPVCGGRTPADLHVQVDVTLSWSTFERIAGLTRLPLVLKGILSPADAALACEHGVAGIVVSNHGGRQLDGTPAPLEVLAAVVEAVAGRAEVLLDSGVRRGTDVLAALALGARAVMVGRPVIYALAAAGEAGVARVLELLRAEIEQGLTLLGCTSPDDVGQEHVLIGATW</sequence>
<feature type="binding site" evidence="7">
    <location>
        <position position="132"/>
    </location>
    <ligand>
        <name>glyoxylate</name>
        <dbReference type="ChEBI" id="CHEBI:36655"/>
    </ligand>
</feature>
<dbReference type="Proteomes" id="UP001162834">
    <property type="component" value="Chromosome"/>
</dbReference>
<feature type="domain" description="FMN hydroxy acid dehydrogenase" evidence="8">
    <location>
        <begin position="4"/>
        <end position="352"/>
    </location>
</feature>
<dbReference type="GO" id="GO:0016614">
    <property type="term" value="F:oxidoreductase activity, acting on CH-OH group of donors"/>
    <property type="evidence" value="ECO:0007669"/>
    <property type="project" value="UniProtKB-ARBA"/>
</dbReference>
<dbReference type="PANTHER" id="PTHR10578:SF107">
    <property type="entry name" value="2-HYDROXYACID OXIDASE 1"/>
    <property type="match status" value="1"/>
</dbReference>
<evidence type="ECO:0000256" key="7">
    <source>
        <dbReference type="PIRSR" id="PIRSR000138-2"/>
    </source>
</evidence>
<dbReference type="CDD" id="cd02809">
    <property type="entry name" value="alpha_hydroxyacid_oxid_FMN"/>
    <property type="match status" value="1"/>
</dbReference>
<dbReference type="FunFam" id="3.20.20.70:FF:000029">
    <property type="entry name" value="L-lactate dehydrogenase"/>
    <property type="match status" value="1"/>
</dbReference>
<dbReference type="Pfam" id="PF01070">
    <property type="entry name" value="FMN_dh"/>
    <property type="match status" value="1"/>
</dbReference>
<dbReference type="AlphaFoldDB" id="A0A9E7C063"/>
<evidence type="ECO:0000256" key="6">
    <source>
        <dbReference type="PIRSR" id="PIRSR000138-1"/>
    </source>
</evidence>
<name>A0A9E7C063_9ACTN</name>
<keyword evidence="10" id="KW-1185">Reference proteome</keyword>
<keyword evidence="3 7" id="KW-0288">FMN</keyword>
<dbReference type="InterPro" id="IPR008259">
    <property type="entry name" value="FMN_hydac_DH_AS"/>
</dbReference>
<feature type="binding site" evidence="7">
    <location>
        <position position="169"/>
    </location>
    <ligand>
        <name>glyoxylate</name>
        <dbReference type="ChEBI" id="CHEBI:36655"/>
    </ligand>
</feature>
<feature type="binding site" evidence="7">
    <location>
        <position position="134"/>
    </location>
    <ligand>
        <name>glyoxylate</name>
        <dbReference type="ChEBI" id="CHEBI:36655"/>
    </ligand>
</feature>
<dbReference type="RefSeq" id="WP_259314983.1">
    <property type="nucleotide sequence ID" value="NZ_CP087164.1"/>
</dbReference>
<evidence type="ECO:0000256" key="1">
    <source>
        <dbReference type="ARBA" id="ARBA00001917"/>
    </source>
</evidence>
<dbReference type="GO" id="GO:0010181">
    <property type="term" value="F:FMN binding"/>
    <property type="evidence" value="ECO:0007669"/>
    <property type="project" value="InterPro"/>
</dbReference>
<feature type="binding site" evidence="7">
    <location>
        <begin position="301"/>
        <end position="302"/>
    </location>
    <ligand>
        <name>FMN</name>
        <dbReference type="ChEBI" id="CHEBI:58210"/>
    </ligand>
</feature>
<dbReference type="EMBL" id="CP087164">
    <property type="protein sequence ID" value="UGS35294.1"/>
    <property type="molecule type" value="Genomic_DNA"/>
</dbReference>
<evidence type="ECO:0000313" key="9">
    <source>
        <dbReference type="EMBL" id="UGS35294.1"/>
    </source>
</evidence>
<feature type="binding site" evidence="7">
    <location>
        <position position="245"/>
    </location>
    <ligand>
        <name>FMN</name>
        <dbReference type="ChEBI" id="CHEBI:58210"/>
    </ligand>
</feature>
<gene>
    <name evidence="9" type="primary">hmo_1</name>
    <name evidence="9" type="ORF">DSM104329_01681</name>
</gene>